<dbReference type="EMBL" id="JAGPNK010000018">
    <property type="protein sequence ID" value="KAH7305482.1"/>
    <property type="molecule type" value="Genomic_DNA"/>
</dbReference>
<dbReference type="Proteomes" id="UP000813444">
    <property type="component" value="Unassembled WGS sequence"/>
</dbReference>
<keyword evidence="3" id="KW-1185">Reference proteome</keyword>
<feature type="chain" id="PRO_5035427236" evidence="1">
    <location>
        <begin position="24"/>
        <end position="368"/>
    </location>
</feature>
<feature type="signal peptide" evidence="1">
    <location>
        <begin position="1"/>
        <end position="23"/>
    </location>
</feature>
<proteinExistence type="predicted"/>
<sequence length="368" mass="40521">MAIQRLYTILSCVFLSLHQLASSAPVSSDESQRLADPDYGPVPGQDPLFSSYKGKDPTFPGNLKGTIFPTGNGPPGTDDIVWQNLLAAEWLIFEFYQQGVEAFKPEDFIAAGFPNHTYDAICEIRNNEAGHLRLFQERISDNSLKPGACQYRFPFYDALSYLAIATVLEISSMAFLTGLVQTAELPSSHAAMLAIAETETRHETWALLDIWKTNPFAGPIDTIYPYPTQILDPIRHYVVPDSCPSENPQFPNPSQNLPGLSPAIGTKSLQPGSTITLNFTEPTNQPHFQDDQDFFATFFHGPLNISVPINTKDWPEQSIQVQIPELEPKGVFIMVITDTVGAPTIDNVIVGPSFLLLQPAELGLALIV</sequence>
<dbReference type="SUPFAM" id="SSF47240">
    <property type="entry name" value="Ferritin-like"/>
    <property type="match status" value="1"/>
</dbReference>
<organism evidence="2 3">
    <name type="scientific">Stachybotrys elegans</name>
    <dbReference type="NCBI Taxonomy" id="80388"/>
    <lineage>
        <taxon>Eukaryota</taxon>
        <taxon>Fungi</taxon>
        <taxon>Dikarya</taxon>
        <taxon>Ascomycota</taxon>
        <taxon>Pezizomycotina</taxon>
        <taxon>Sordariomycetes</taxon>
        <taxon>Hypocreomycetidae</taxon>
        <taxon>Hypocreales</taxon>
        <taxon>Stachybotryaceae</taxon>
        <taxon>Stachybotrys</taxon>
    </lineage>
</organism>
<accession>A0A8K0SJG0</accession>
<evidence type="ECO:0000256" key="1">
    <source>
        <dbReference type="SAM" id="SignalP"/>
    </source>
</evidence>
<reference evidence="2" key="1">
    <citation type="journal article" date="2021" name="Nat. Commun.">
        <title>Genetic determinants of endophytism in the Arabidopsis root mycobiome.</title>
        <authorList>
            <person name="Mesny F."/>
            <person name="Miyauchi S."/>
            <person name="Thiergart T."/>
            <person name="Pickel B."/>
            <person name="Atanasova L."/>
            <person name="Karlsson M."/>
            <person name="Huettel B."/>
            <person name="Barry K.W."/>
            <person name="Haridas S."/>
            <person name="Chen C."/>
            <person name="Bauer D."/>
            <person name="Andreopoulos W."/>
            <person name="Pangilinan J."/>
            <person name="LaButti K."/>
            <person name="Riley R."/>
            <person name="Lipzen A."/>
            <person name="Clum A."/>
            <person name="Drula E."/>
            <person name="Henrissat B."/>
            <person name="Kohler A."/>
            <person name="Grigoriev I.V."/>
            <person name="Martin F.M."/>
            <person name="Hacquard S."/>
        </authorList>
    </citation>
    <scope>NUCLEOTIDE SEQUENCE</scope>
    <source>
        <strain evidence="2">MPI-CAGE-CH-0235</strain>
    </source>
</reference>
<gene>
    <name evidence="2" type="ORF">B0I35DRAFT_361845</name>
</gene>
<protein>
    <submittedName>
        <fullName evidence="2">Uncharacterized protein</fullName>
    </submittedName>
</protein>
<comment type="caution">
    <text evidence="2">The sequence shown here is derived from an EMBL/GenBank/DDBJ whole genome shotgun (WGS) entry which is preliminary data.</text>
</comment>
<name>A0A8K0SJG0_9HYPO</name>
<keyword evidence="1" id="KW-0732">Signal</keyword>
<dbReference type="AlphaFoldDB" id="A0A8K0SJG0"/>
<evidence type="ECO:0000313" key="2">
    <source>
        <dbReference type="EMBL" id="KAH7305482.1"/>
    </source>
</evidence>
<dbReference type="InterPro" id="IPR009078">
    <property type="entry name" value="Ferritin-like_SF"/>
</dbReference>
<dbReference type="CDD" id="cd00657">
    <property type="entry name" value="Ferritin_like"/>
    <property type="match status" value="1"/>
</dbReference>
<evidence type="ECO:0000313" key="3">
    <source>
        <dbReference type="Proteomes" id="UP000813444"/>
    </source>
</evidence>
<dbReference type="OrthoDB" id="1001765at2759"/>
<dbReference type="Pfam" id="PF13668">
    <property type="entry name" value="Ferritin_2"/>
    <property type="match status" value="1"/>
</dbReference>